<comment type="caution">
    <text evidence="1">The sequence shown here is derived from an EMBL/GenBank/DDBJ whole genome shotgun (WGS) entry which is preliminary data.</text>
</comment>
<sequence>MHHHETLNILSPPTAGFSLHLVDDAWKQSNTPLNSPYYKLPREAREFAYLYIKGIRDDTDKGWKFVERCANKALMIRQWGAVMSRPDNSPDWTCLLSNYLLLSNQNFRSV</sequence>
<accession>A0A9N9LYA5</accession>
<gene>
    <name evidence="1" type="ORF">HYALB_00005095</name>
</gene>
<evidence type="ECO:0000313" key="1">
    <source>
        <dbReference type="EMBL" id="CAG8981295.1"/>
    </source>
</evidence>
<keyword evidence="2" id="KW-1185">Reference proteome</keyword>
<organism evidence="1 2">
    <name type="scientific">Hymenoscyphus albidus</name>
    <dbReference type="NCBI Taxonomy" id="595503"/>
    <lineage>
        <taxon>Eukaryota</taxon>
        <taxon>Fungi</taxon>
        <taxon>Dikarya</taxon>
        <taxon>Ascomycota</taxon>
        <taxon>Pezizomycotina</taxon>
        <taxon>Leotiomycetes</taxon>
        <taxon>Helotiales</taxon>
        <taxon>Helotiaceae</taxon>
        <taxon>Hymenoscyphus</taxon>
    </lineage>
</organism>
<proteinExistence type="predicted"/>
<protein>
    <submittedName>
        <fullName evidence="1">Uncharacterized protein</fullName>
    </submittedName>
</protein>
<reference evidence="1" key="1">
    <citation type="submission" date="2021-07" db="EMBL/GenBank/DDBJ databases">
        <authorList>
            <person name="Durling M."/>
        </authorList>
    </citation>
    <scope>NUCLEOTIDE SEQUENCE</scope>
</reference>
<name>A0A9N9LYA5_9HELO</name>
<dbReference type="Proteomes" id="UP000701801">
    <property type="component" value="Unassembled WGS sequence"/>
</dbReference>
<dbReference type="AlphaFoldDB" id="A0A9N9LYA5"/>
<dbReference type="EMBL" id="CAJVRM010000463">
    <property type="protein sequence ID" value="CAG8981295.1"/>
    <property type="molecule type" value="Genomic_DNA"/>
</dbReference>
<evidence type="ECO:0000313" key="2">
    <source>
        <dbReference type="Proteomes" id="UP000701801"/>
    </source>
</evidence>